<evidence type="ECO:0000313" key="2">
    <source>
        <dbReference type="Proteomes" id="UP000030147"/>
    </source>
</evidence>
<proteinExistence type="predicted"/>
<dbReference type="Proteomes" id="UP000030147">
    <property type="component" value="Unassembled WGS sequence"/>
</dbReference>
<name>A0A0A2T9J9_9BACI</name>
<dbReference type="EMBL" id="AVBF01000085">
    <property type="protein sequence ID" value="KGP71088.1"/>
    <property type="molecule type" value="Genomic_DNA"/>
</dbReference>
<dbReference type="AlphaFoldDB" id="A0A0A2T9J9"/>
<accession>A0A0A2T9J9</accession>
<organism evidence="1 2">
    <name type="scientific">Pontibacillus yanchengensis Y32</name>
    <dbReference type="NCBI Taxonomy" id="1385514"/>
    <lineage>
        <taxon>Bacteria</taxon>
        <taxon>Bacillati</taxon>
        <taxon>Bacillota</taxon>
        <taxon>Bacilli</taxon>
        <taxon>Bacillales</taxon>
        <taxon>Bacillaceae</taxon>
        <taxon>Pontibacillus</taxon>
    </lineage>
</organism>
<dbReference type="eggNOG" id="ENOG5030CHX">
    <property type="taxonomic scope" value="Bacteria"/>
</dbReference>
<sequence length="64" mass="7476">MNQPVASFVVRCHTVTNPGKDMCYRIKVTHVQREDEVTFESFDEAFDYMKSSVHNEDEMFREGG</sequence>
<reference evidence="1 2" key="1">
    <citation type="journal article" date="2015" name="Stand. Genomic Sci.">
        <title>High quality draft genome sequence of the moderately halophilic bacterium Pontibacillus yanchengensis Y32(T) and comparison among Pontibacillus genomes.</title>
        <authorList>
            <person name="Huang J."/>
            <person name="Qiao Z.X."/>
            <person name="Tang J.W."/>
            <person name="Wang G."/>
        </authorList>
    </citation>
    <scope>NUCLEOTIDE SEQUENCE [LARGE SCALE GENOMIC DNA]</scope>
    <source>
        <strain evidence="1 2">Y32</strain>
    </source>
</reference>
<gene>
    <name evidence="1" type="ORF">N782_21730</name>
</gene>
<dbReference type="RefSeq" id="WP_036823935.1">
    <property type="nucleotide sequence ID" value="NZ_AVBF01000085.1"/>
</dbReference>
<dbReference type="STRING" id="1385514.N782_21730"/>
<evidence type="ECO:0000313" key="1">
    <source>
        <dbReference type="EMBL" id="KGP71088.1"/>
    </source>
</evidence>
<keyword evidence="2" id="KW-1185">Reference proteome</keyword>
<dbReference type="OrthoDB" id="2934161at2"/>
<protein>
    <submittedName>
        <fullName evidence="1">Uncharacterized protein</fullName>
    </submittedName>
</protein>
<comment type="caution">
    <text evidence="1">The sequence shown here is derived from an EMBL/GenBank/DDBJ whole genome shotgun (WGS) entry which is preliminary data.</text>
</comment>